<reference evidence="8" key="1">
    <citation type="submission" date="2014-06" db="EMBL/GenBank/DDBJ databases">
        <title>Key roles for freshwater Actinobacteria revealed by deep metagenomic sequencing.</title>
        <authorList>
            <person name="Ghai R."/>
            <person name="Mizuno C.M."/>
            <person name="Picazo A."/>
            <person name="Camacho A."/>
            <person name="Rodriguez-Valera F."/>
        </authorList>
    </citation>
    <scope>NUCLEOTIDE SEQUENCE</scope>
</reference>
<dbReference type="Pfam" id="PF00482">
    <property type="entry name" value="T2SSF"/>
    <property type="match status" value="1"/>
</dbReference>
<gene>
    <name evidence="8" type="ORF">GM51_13490</name>
</gene>
<evidence type="ECO:0000256" key="5">
    <source>
        <dbReference type="ARBA" id="ARBA00023136"/>
    </source>
</evidence>
<proteinExistence type="predicted"/>
<dbReference type="PANTHER" id="PTHR35007">
    <property type="entry name" value="INTEGRAL MEMBRANE PROTEIN-RELATED"/>
    <property type="match status" value="1"/>
</dbReference>
<name>A0A094Q1Y6_9ZZZZ</name>
<keyword evidence="2" id="KW-1003">Cell membrane</keyword>
<evidence type="ECO:0000259" key="7">
    <source>
        <dbReference type="Pfam" id="PF00482"/>
    </source>
</evidence>
<dbReference type="EMBL" id="JNSL01000095">
    <property type="protein sequence ID" value="KGA16049.1"/>
    <property type="molecule type" value="Genomic_DNA"/>
</dbReference>
<protein>
    <recommendedName>
        <fullName evidence="7">Type II secretion system protein GspF domain-containing protein</fullName>
    </recommendedName>
</protein>
<dbReference type="GO" id="GO:0005886">
    <property type="term" value="C:plasma membrane"/>
    <property type="evidence" value="ECO:0007669"/>
    <property type="project" value="UniProtKB-SubCell"/>
</dbReference>
<evidence type="ECO:0000313" key="8">
    <source>
        <dbReference type="EMBL" id="KGA16049.1"/>
    </source>
</evidence>
<dbReference type="AlphaFoldDB" id="A0A094Q1Y6"/>
<evidence type="ECO:0000256" key="4">
    <source>
        <dbReference type="ARBA" id="ARBA00022989"/>
    </source>
</evidence>
<comment type="caution">
    <text evidence="8">The sequence shown here is derived from an EMBL/GenBank/DDBJ whole genome shotgun (WGS) entry which is preliminary data.</text>
</comment>
<organism evidence="8">
    <name type="scientific">freshwater metagenome</name>
    <dbReference type="NCBI Taxonomy" id="449393"/>
    <lineage>
        <taxon>unclassified sequences</taxon>
        <taxon>metagenomes</taxon>
        <taxon>ecological metagenomes</taxon>
    </lineage>
</organism>
<evidence type="ECO:0000256" key="6">
    <source>
        <dbReference type="SAM" id="Phobius"/>
    </source>
</evidence>
<dbReference type="PANTHER" id="PTHR35007:SF2">
    <property type="entry name" value="PILUS ASSEMBLE PROTEIN"/>
    <property type="match status" value="1"/>
</dbReference>
<feature type="transmembrane region" description="Helical" evidence="6">
    <location>
        <begin position="196"/>
        <end position="215"/>
    </location>
</feature>
<evidence type="ECO:0000256" key="2">
    <source>
        <dbReference type="ARBA" id="ARBA00022475"/>
    </source>
</evidence>
<feature type="domain" description="Type II secretion system protein GspF" evidence="7">
    <location>
        <begin position="54"/>
        <end position="178"/>
    </location>
</feature>
<keyword evidence="5 6" id="KW-0472">Membrane</keyword>
<dbReference type="InterPro" id="IPR018076">
    <property type="entry name" value="T2SS_GspF_dom"/>
</dbReference>
<evidence type="ECO:0000256" key="1">
    <source>
        <dbReference type="ARBA" id="ARBA00004651"/>
    </source>
</evidence>
<accession>A0A094Q1Y6</accession>
<sequence length="225" mass="24228">MGLVLGLLTGIGLILIWSAIKEPVKFDLIKFAKRSPLLNRRKKIDAQLWPDVVDDLASAVRAGLSLPHAVAELCVRGPEVLRPAFELCRAKYQATGDFTTGLSLIAQELQDPQADKFVTSLQVAYEVGGADLGVLLRTLSEVMRESLVTRGEILTRQGWTVSAARLAVAAPWATALVLSTRASTASVYTSPGGIRMLTSCAVVSIFAYCAMMFIAKLPPDSRLLA</sequence>
<comment type="subcellular location">
    <subcellularLocation>
        <location evidence="1">Cell membrane</location>
        <topology evidence="1">Multi-pass membrane protein</topology>
    </subcellularLocation>
</comment>
<keyword evidence="3 6" id="KW-0812">Transmembrane</keyword>
<keyword evidence="4 6" id="KW-1133">Transmembrane helix</keyword>
<evidence type="ECO:0000256" key="3">
    <source>
        <dbReference type="ARBA" id="ARBA00022692"/>
    </source>
</evidence>